<name>A0A402D0K2_9BACT</name>
<dbReference type="Pfam" id="PF14885">
    <property type="entry name" value="GHL15"/>
    <property type="match status" value="1"/>
</dbReference>
<dbReference type="Gene3D" id="3.20.20.70">
    <property type="entry name" value="Aldolase class I"/>
    <property type="match status" value="1"/>
</dbReference>
<dbReference type="KEGG" id="ccot:CCAX7_56390"/>
<reference evidence="1 2" key="1">
    <citation type="journal article" date="2019" name="Int. J. Syst. Evol. Microbiol.">
        <title>Capsulimonas corticalis gen. nov., sp. nov., an aerobic capsulated bacterium, of a novel bacterial order, Capsulimonadales ord. nov., of the class Armatimonadia of the phylum Armatimonadetes.</title>
        <authorList>
            <person name="Li J."/>
            <person name="Kudo C."/>
            <person name="Tonouchi A."/>
        </authorList>
    </citation>
    <scope>NUCLEOTIDE SEQUENCE [LARGE SCALE GENOMIC DNA]</scope>
    <source>
        <strain evidence="1 2">AX-7</strain>
    </source>
</reference>
<organism evidence="1 2">
    <name type="scientific">Capsulimonas corticalis</name>
    <dbReference type="NCBI Taxonomy" id="2219043"/>
    <lineage>
        <taxon>Bacteria</taxon>
        <taxon>Bacillati</taxon>
        <taxon>Armatimonadota</taxon>
        <taxon>Armatimonadia</taxon>
        <taxon>Capsulimonadales</taxon>
        <taxon>Capsulimonadaceae</taxon>
        <taxon>Capsulimonas</taxon>
    </lineage>
</organism>
<evidence type="ECO:0000313" key="2">
    <source>
        <dbReference type="Proteomes" id="UP000287394"/>
    </source>
</evidence>
<gene>
    <name evidence="1" type="ORF">CCAX7_56390</name>
</gene>
<dbReference type="RefSeq" id="WP_165864410.1">
    <property type="nucleotide sequence ID" value="NZ_AP025739.1"/>
</dbReference>
<accession>A0A402D0K2</accession>
<dbReference type="InterPro" id="IPR013785">
    <property type="entry name" value="Aldolase_TIM"/>
</dbReference>
<dbReference type="InterPro" id="IPR017853">
    <property type="entry name" value="GH"/>
</dbReference>
<dbReference type="EMBL" id="AP025739">
    <property type="protein sequence ID" value="BDI33588.1"/>
    <property type="molecule type" value="Genomic_DNA"/>
</dbReference>
<keyword evidence="2" id="KW-1185">Reference proteome</keyword>
<sequence length="660" mass="72632">MHPTSRSFLTVFCLLGASLPALADPSARVEDGGAVVATDGYTATVSLSNARIELKTPGKTYHLKTSIIQDGAWVEPTAPAGAPAVHQDDKGTNVEIVYPVTGNRQFILDVSAYKDLPGIYLVSKLKSLGALHSDYFFWSWEGNGKTPEVPGAVGPVARETDPATYDRIGAYDWVYLPEDTGGLALFSKQTVGFGPSTDHMAFLNAIPNNQLIGGGSSLNMGMGLVSVQTPQEAADLLRKLRARKIPALNVGVDMPSLSAVNYGRPAPKWARGIDKYNCWPFASCAPKQWGDAEIKEWFADFPLVSHIPNDPAIIARLHKARRHAIMYINFMEMLDSVAQKAVGPKGEAYFKGNWEQIVDHENMDLSKHPNWIAYDKEGKARQSVWGAQANVPGLYNTCLHQADLQDAAIAQLKKVMALGVDGIFIDNAGPIQECYGDQFGKHTHSDGKTNTEMYNLLMQRVYKVVKSYGDDKIVILNSGITPDQWAYSDVQMWESCLYGSGVVAPTTEWPDAKYMGELQADAERHGKVPVILSYFLDQPAAVRSDRVLYTYAYARLYGMGWGDWYSAMGNECEKRASRDLYAVDLGKPQGKVLANGRAYSRMFEKGIALVNPERQPQTITIDTPRDGDLRDVCFDGTLTADGKKLTVTLRPQSGRVLLWK</sequence>
<dbReference type="Proteomes" id="UP000287394">
    <property type="component" value="Chromosome"/>
</dbReference>
<dbReference type="SUPFAM" id="SSF51445">
    <property type="entry name" value="(Trans)glycosidases"/>
    <property type="match status" value="1"/>
</dbReference>
<evidence type="ECO:0000313" key="1">
    <source>
        <dbReference type="EMBL" id="BDI33588.1"/>
    </source>
</evidence>
<dbReference type="SUPFAM" id="SSF51011">
    <property type="entry name" value="Glycosyl hydrolase domain"/>
    <property type="match status" value="1"/>
</dbReference>
<proteinExistence type="predicted"/>
<protein>
    <submittedName>
        <fullName evidence="1">Uncharacterized protein</fullName>
    </submittedName>
</protein>
<dbReference type="AlphaFoldDB" id="A0A402D0K2"/>
<dbReference type="InterPro" id="IPR029455">
    <property type="entry name" value="GHL15"/>
</dbReference>